<dbReference type="Pfam" id="PF00814">
    <property type="entry name" value="TsaD"/>
    <property type="match status" value="3"/>
</dbReference>
<feature type="binding site" evidence="6">
    <location>
        <position position="140"/>
    </location>
    <ligand>
        <name>Fe cation</name>
        <dbReference type="ChEBI" id="CHEBI:24875"/>
    </ligand>
</feature>
<dbReference type="Proteomes" id="UP000185769">
    <property type="component" value="Unassembled WGS sequence"/>
</dbReference>
<evidence type="ECO:0000313" key="8">
    <source>
        <dbReference type="EMBL" id="OIO29632.1"/>
    </source>
</evidence>
<evidence type="ECO:0000256" key="6">
    <source>
        <dbReference type="HAMAP-Rule" id="MF_01445"/>
    </source>
</evidence>
<dbReference type="GO" id="GO:0005506">
    <property type="term" value="F:iron ion binding"/>
    <property type="evidence" value="ECO:0007669"/>
    <property type="project" value="UniProtKB-UniRule"/>
</dbReference>
<evidence type="ECO:0000256" key="3">
    <source>
        <dbReference type="ARBA" id="ARBA00022723"/>
    </source>
</evidence>
<feature type="binding site" evidence="6">
    <location>
        <position position="198"/>
    </location>
    <ligand>
        <name>substrate</name>
    </ligand>
</feature>
<feature type="binding site" evidence="6">
    <location>
        <position position="136"/>
    </location>
    <ligand>
        <name>Fe cation</name>
        <dbReference type="ChEBI" id="CHEBI:24875"/>
    </ligand>
</feature>
<evidence type="ECO:0000256" key="5">
    <source>
        <dbReference type="ARBA" id="ARBA00048117"/>
    </source>
</evidence>
<comment type="caution">
    <text evidence="6">Lacks conserved residue(s) required for the propagation of feature annotation.</text>
</comment>
<keyword evidence="1 6" id="KW-0808">Transferase</keyword>
<dbReference type="InterPro" id="IPR043129">
    <property type="entry name" value="ATPase_NBD"/>
</dbReference>
<dbReference type="PRINTS" id="PR00789">
    <property type="entry name" value="OSIALOPTASE"/>
</dbReference>
<sequence length="406" mass="44849">MKILSIETSCDDTAITIMKTKGCIKNASFKILAHVANSQIAIHISYGGVFPMLAKREHIKNLPILLEQVLEEANLNKKKFSKSRAFLNSQSQALNPGIDLIAVTYGPGLEPSLWSGIVFAKELAEKWNIPLIPVNHMEGHIVSVFGKSKGNFTIPKIEFPLLSLLVSGGHTELVLSKNFLEYKIIGQTLDDAAGEAYDKVARMMDLPYPGGPEISKLAEELRGKENEKPILSGSLSGVATPALPLGSSACETPIKNCFSFSLPRPMLHSKNFDFSFSGLKTAVLYLIRNLKKENPNILQDEKVKQAIALEFENAVVETLIYKTLKAKEKYKIKTIIVAGGVSCNEHLQKEMKRILKKEVTLLFPEKKLTGDNSIMIGMAGYLQFIKNKKKVPKISSIKANGNLRLK</sequence>
<dbReference type="CDD" id="cd24133">
    <property type="entry name" value="ASKHA_NBD_TsaD_bac"/>
    <property type="match status" value="1"/>
</dbReference>
<feature type="binding site" evidence="6">
    <location>
        <position position="371"/>
    </location>
    <ligand>
        <name>Fe cation</name>
        <dbReference type="ChEBI" id="CHEBI:24875"/>
    </ligand>
</feature>
<comment type="function">
    <text evidence="6">Required for the formation of a threonylcarbamoyl group on adenosine at position 37 (t(6)A37) in tRNAs that read codons beginning with adenine. Is involved in the transfer of the threonylcarbamoyl moiety of threonylcarbamoyl-AMP (TC-AMP) to the N6 group of A37, together with TsaE and TsaB. TsaD likely plays a direct catalytic role in this reaction.</text>
</comment>
<comment type="subcellular location">
    <subcellularLocation>
        <location evidence="6">Cytoplasm</location>
    </subcellularLocation>
</comment>
<accession>A0A1J4V0Z8</accession>
<dbReference type="PANTHER" id="PTHR11735:SF6">
    <property type="entry name" value="TRNA N6-ADENOSINE THREONYLCARBAMOYLTRANSFERASE, MITOCHONDRIAL"/>
    <property type="match status" value="1"/>
</dbReference>
<dbReference type="InterPro" id="IPR022450">
    <property type="entry name" value="TsaD"/>
</dbReference>
<dbReference type="AlphaFoldDB" id="A0A1J4V0Z8"/>
<comment type="caution">
    <text evidence="8">The sequence shown here is derived from an EMBL/GenBank/DDBJ whole genome shotgun (WGS) entry which is preliminary data.</text>
</comment>
<keyword evidence="2 6" id="KW-0819">tRNA processing</keyword>
<dbReference type="InterPro" id="IPR000905">
    <property type="entry name" value="Gcp-like_dom"/>
</dbReference>
<evidence type="ECO:0000256" key="2">
    <source>
        <dbReference type="ARBA" id="ARBA00022694"/>
    </source>
</evidence>
<organism evidence="8 9">
    <name type="scientific">Candidatus Nomurabacteria bacterium CG1_02_31_12</name>
    <dbReference type="NCBI Taxonomy" id="1805280"/>
    <lineage>
        <taxon>Bacteria</taxon>
        <taxon>Candidatus Nomuraibacteriota</taxon>
    </lineage>
</organism>
<gene>
    <name evidence="6" type="primary">tsaD</name>
    <name evidence="8" type="ORF">AUJ22_01075</name>
</gene>
<feature type="binding site" evidence="6">
    <location>
        <begin position="165"/>
        <end position="169"/>
    </location>
    <ligand>
        <name>substrate</name>
    </ligand>
</feature>
<keyword evidence="6" id="KW-0408">Iron</keyword>
<evidence type="ECO:0000313" key="9">
    <source>
        <dbReference type="Proteomes" id="UP000185769"/>
    </source>
</evidence>
<comment type="cofactor">
    <cofactor evidence="6">
        <name>Fe(2+)</name>
        <dbReference type="ChEBI" id="CHEBI:29033"/>
    </cofactor>
    <text evidence="6">Binds 1 Fe(2+) ion per subunit.</text>
</comment>
<feature type="domain" description="Gcp-like" evidence="7">
    <location>
        <begin position="30"/>
        <end position="79"/>
    </location>
</feature>
<dbReference type="PANTHER" id="PTHR11735">
    <property type="entry name" value="TRNA N6-ADENOSINE THREONYLCARBAMOYLTRANSFERASE"/>
    <property type="match status" value="1"/>
</dbReference>
<dbReference type="InterPro" id="IPR017861">
    <property type="entry name" value="KAE1/TsaD"/>
</dbReference>
<feature type="domain" description="Gcp-like" evidence="7">
    <location>
        <begin position="98"/>
        <end position="242"/>
    </location>
</feature>
<dbReference type="STRING" id="1805280.AUJ22_01075"/>
<dbReference type="EC" id="2.3.1.234" evidence="6"/>
<feature type="binding site" evidence="6">
    <location>
        <position position="211"/>
    </location>
    <ligand>
        <name>substrate</name>
    </ligand>
</feature>
<protein>
    <recommendedName>
        <fullName evidence="6">tRNA N6-adenosine threonylcarbamoyltransferase</fullName>
        <ecNumber evidence="6">2.3.1.234</ecNumber>
    </recommendedName>
    <alternativeName>
        <fullName evidence="6">N6-L-threonylcarbamoyladenine synthase</fullName>
        <shortName evidence="6">t(6)A synthase</shortName>
    </alternativeName>
    <alternativeName>
        <fullName evidence="6">t(6)A37 threonylcarbamoyladenosine biosynthesis protein TsaD</fullName>
    </alternativeName>
    <alternativeName>
        <fullName evidence="6">tRNA threonylcarbamoyladenosine biosynthesis protein TsaD</fullName>
    </alternativeName>
</protein>
<dbReference type="EMBL" id="MNVM01000017">
    <property type="protein sequence ID" value="OIO29632.1"/>
    <property type="molecule type" value="Genomic_DNA"/>
</dbReference>
<keyword evidence="6" id="KW-0963">Cytoplasm</keyword>
<keyword evidence="3 6" id="KW-0479">Metal-binding</keyword>
<feature type="binding site" evidence="6">
    <location>
        <position position="344"/>
    </location>
    <ligand>
        <name>substrate</name>
    </ligand>
</feature>
<dbReference type="HAMAP" id="MF_01445">
    <property type="entry name" value="TsaD"/>
    <property type="match status" value="1"/>
</dbReference>
<dbReference type="Gene3D" id="3.30.420.40">
    <property type="match status" value="2"/>
</dbReference>
<dbReference type="GO" id="GO:0061711">
    <property type="term" value="F:tRNA N(6)-L-threonylcarbamoyladenine synthase activity"/>
    <property type="evidence" value="ECO:0007669"/>
    <property type="project" value="UniProtKB-EC"/>
</dbReference>
<keyword evidence="4 6" id="KW-0012">Acyltransferase</keyword>
<feature type="domain" description="Gcp-like" evidence="7">
    <location>
        <begin position="256"/>
        <end position="377"/>
    </location>
</feature>
<comment type="catalytic activity">
    <reaction evidence="5 6">
        <text>L-threonylcarbamoyladenylate + adenosine(37) in tRNA = N(6)-L-threonylcarbamoyladenosine(37) in tRNA + AMP + H(+)</text>
        <dbReference type="Rhea" id="RHEA:37059"/>
        <dbReference type="Rhea" id="RHEA-COMP:10162"/>
        <dbReference type="Rhea" id="RHEA-COMP:10163"/>
        <dbReference type="ChEBI" id="CHEBI:15378"/>
        <dbReference type="ChEBI" id="CHEBI:73682"/>
        <dbReference type="ChEBI" id="CHEBI:74411"/>
        <dbReference type="ChEBI" id="CHEBI:74418"/>
        <dbReference type="ChEBI" id="CHEBI:456215"/>
        <dbReference type="EC" id="2.3.1.234"/>
    </reaction>
</comment>
<dbReference type="GO" id="GO:0002949">
    <property type="term" value="P:tRNA threonylcarbamoyladenosine modification"/>
    <property type="evidence" value="ECO:0007669"/>
    <property type="project" value="UniProtKB-UniRule"/>
</dbReference>
<dbReference type="GO" id="GO:0005737">
    <property type="term" value="C:cytoplasm"/>
    <property type="evidence" value="ECO:0007669"/>
    <property type="project" value="UniProtKB-SubCell"/>
</dbReference>
<comment type="similarity">
    <text evidence="6">Belongs to the KAE1 / TsaD family.</text>
</comment>
<evidence type="ECO:0000259" key="7">
    <source>
        <dbReference type="Pfam" id="PF00814"/>
    </source>
</evidence>
<name>A0A1J4V0Z8_9BACT</name>
<reference evidence="8 9" key="1">
    <citation type="journal article" date="2016" name="Environ. Microbiol.">
        <title>Genomic resolution of a cold subsurface aquifer community provides metabolic insights for novel microbes adapted to high CO concentrations.</title>
        <authorList>
            <person name="Probst A.J."/>
            <person name="Castelle C.J."/>
            <person name="Singh A."/>
            <person name="Brown C.T."/>
            <person name="Anantharaman K."/>
            <person name="Sharon I."/>
            <person name="Hug L.A."/>
            <person name="Burstein D."/>
            <person name="Emerson J.B."/>
            <person name="Thomas B.C."/>
            <person name="Banfield J.F."/>
        </authorList>
    </citation>
    <scope>NUCLEOTIDE SEQUENCE [LARGE SCALE GENOMIC DNA]</scope>
    <source>
        <strain evidence="8">CG1_02_31_12</strain>
    </source>
</reference>
<evidence type="ECO:0000256" key="1">
    <source>
        <dbReference type="ARBA" id="ARBA00022679"/>
    </source>
</evidence>
<dbReference type="SUPFAM" id="SSF53067">
    <property type="entry name" value="Actin-like ATPase domain"/>
    <property type="match status" value="2"/>
</dbReference>
<evidence type="ECO:0000256" key="4">
    <source>
        <dbReference type="ARBA" id="ARBA00023315"/>
    </source>
</evidence>
<proteinExistence type="inferred from homology"/>